<gene>
    <name evidence="9" type="ORF">SAMN05661099_1569</name>
</gene>
<dbReference type="SUPFAM" id="SSF49464">
    <property type="entry name" value="Carboxypeptidase regulatory domain-like"/>
    <property type="match status" value="1"/>
</dbReference>
<evidence type="ECO:0000256" key="6">
    <source>
        <dbReference type="ARBA" id="ARBA00023237"/>
    </source>
</evidence>
<dbReference type="Gene3D" id="2.60.40.1120">
    <property type="entry name" value="Carboxypeptidase-like, regulatory domain"/>
    <property type="match status" value="1"/>
</dbReference>
<dbReference type="InterPro" id="IPR011662">
    <property type="entry name" value="Secretin/TonB_short_N"/>
</dbReference>
<dbReference type="InterPro" id="IPR036942">
    <property type="entry name" value="Beta-barrel_TonB_sf"/>
</dbReference>
<comment type="subcellular location">
    <subcellularLocation>
        <location evidence="1 7">Cell outer membrane</location>
        <topology evidence="1 7">Multi-pass membrane protein</topology>
    </subcellularLocation>
</comment>
<dbReference type="Proteomes" id="UP000189981">
    <property type="component" value="Unassembled WGS sequence"/>
</dbReference>
<dbReference type="Pfam" id="PF07660">
    <property type="entry name" value="STN"/>
    <property type="match status" value="1"/>
</dbReference>
<dbReference type="InterPro" id="IPR012910">
    <property type="entry name" value="Plug_dom"/>
</dbReference>
<name>A0A1T5BH48_9SPHI</name>
<organism evidence="9 10">
    <name type="scientific">Daejeonella lutea</name>
    <dbReference type="NCBI Taxonomy" id="572036"/>
    <lineage>
        <taxon>Bacteria</taxon>
        <taxon>Pseudomonadati</taxon>
        <taxon>Bacteroidota</taxon>
        <taxon>Sphingobacteriia</taxon>
        <taxon>Sphingobacteriales</taxon>
        <taxon>Sphingobacteriaceae</taxon>
        <taxon>Daejeonella</taxon>
    </lineage>
</organism>
<evidence type="ECO:0000256" key="4">
    <source>
        <dbReference type="ARBA" id="ARBA00022692"/>
    </source>
</evidence>
<protein>
    <submittedName>
        <fullName evidence="9">Secretin and TonB N terminus short domain-containing protein</fullName>
    </submittedName>
</protein>
<dbReference type="SUPFAM" id="SSF56935">
    <property type="entry name" value="Porins"/>
    <property type="match status" value="1"/>
</dbReference>
<dbReference type="PROSITE" id="PS52016">
    <property type="entry name" value="TONB_DEPENDENT_REC_3"/>
    <property type="match status" value="1"/>
</dbReference>
<dbReference type="RefSeq" id="WP_079702030.1">
    <property type="nucleotide sequence ID" value="NZ_FUYR01000001.1"/>
</dbReference>
<dbReference type="Pfam" id="PF13715">
    <property type="entry name" value="CarbopepD_reg_2"/>
    <property type="match status" value="1"/>
</dbReference>
<evidence type="ECO:0000313" key="9">
    <source>
        <dbReference type="EMBL" id="SKB46604.1"/>
    </source>
</evidence>
<comment type="similarity">
    <text evidence="7">Belongs to the TonB-dependent receptor family.</text>
</comment>
<dbReference type="InterPro" id="IPR008969">
    <property type="entry name" value="CarboxyPept-like_regulatory"/>
</dbReference>
<dbReference type="STRING" id="572036.SAMN05661099_1569"/>
<dbReference type="InterPro" id="IPR039426">
    <property type="entry name" value="TonB-dep_rcpt-like"/>
</dbReference>
<dbReference type="EMBL" id="FUYR01000001">
    <property type="protein sequence ID" value="SKB46604.1"/>
    <property type="molecule type" value="Genomic_DNA"/>
</dbReference>
<keyword evidence="10" id="KW-1185">Reference proteome</keyword>
<dbReference type="Pfam" id="PF07715">
    <property type="entry name" value="Plug"/>
    <property type="match status" value="1"/>
</dbReference>
<dbReference type="GO" id="GO:0009279">
    <property type="term" value="C:cell outer membrane"/>
    <property type="evidence" value="ECO:0007669"/>
    <property type="project" value="UniProtKB-SubCell"/>
</dbReference>
<evidence type="ECO:0000256" key="5">
    <source>
        <dbReference type="ARBA" id="ARBA00023136"/>
    </source>
</evidence>
<dbReference type="InterPro" id="IPR037066">
    <property type="entry name" value="Plug_dom_sf"/>
</dbReference>
<reference evidence="10" key="1">
    <citation type="submission" date="2017-02" db="EMBL/GenBank/DDBJ databases">
        <authorList>
            <person name="Varghese N."/>
            <person name="Submissions S."/>
        </authorList>
    </citation>
    <scope>NUCLEOTIDE SEQUENCE [LARGE SCALE GENOMIC DNA]</scope>
    <source>
        <strain evidence="10">DSM 22385</strain>
    </source>
</reference>
<keyword evidence="6 7" id="KW-0998">Cell outer membrane</keyword>
<keyword evidence="4 7" id="KW-0812">Transmembrane</keyword>
<dbReference type="Gene3D" id="2.170.130.10">
    <property type="entry name" value="TonB-dependent receptor, plug domain"/>
    <property type="match status" value="1"/>
</dbReference>
<dbReference type="SMART" id="SM00965">
    <property type="entry name" value="STN"/>
    <property type="match status" value="1"/>
</dbReference>
<evidence type="ECO:0000256" key="3">
    <source>
        <dbReference type="ARBA" id="ARBA00022452"/>
    </source>
</evidence>
<evidence type="ECO:0000259" key="8">
    <source>
        <dbReference type="SMART" id="SM00965"/>
    </source>
</evidence>
<dbReference type="OrthoDB" id="9803050at2"/>
<accession>A0A1T5BH48</accession>
<proteinExistence type="inferred from homology"/>
<evidence type="ECO:0000256" key="2">
    <source>
        <dbReference type="ARBA" id="ARBA00022448"/>
    </source>
</evidence>
<dbReference type="AlphaFoldDB" id="A0A1T5BH48"/>
<evidence type="ECO:0000256" key="7">
    <source>
        <dbReference type="PROSITE-ProRule" id="PRU01360"/>
    </source>
</evidence>
<sequence length="922" mass="103354">MKFNIFRLVVIILVLYCSSGFSQDKKPISGNFKDLTIEQFAKQLEAQTGYKIYYDQSQFDSLRVNLDVNNKPISDVFSELFKNTNYSFAIDRNNRVYLTRGRRINTELPAGLFASRSQGAIIETQITDLGTTNEAGPVIATTENKLYEVGIRTSSLTGTATLSGDLRDAKTGEALVGAAIYVDNPRIGTTSDQFGSYNLTLPKGAHTLNIKAMGIKDTKRRIMLYSNGKLNFDVQPEITSLREVIISADKVANIKDVQMGVERISIATIKQVPAVFGEADVLKVVLTLPGVKSVGEASTGFNVRGGATDQNLILFNDATIYNPTHFFGLFSAFNPEVVKNVELYKSSIPARFGGRLSSVLDVNGRDGNMKKITGTAGLGLITSRINVEGPIVEDKSSFILGGRTTYSNWLMKLLPDDASYKDSKVSFYDLNLMLTNKVNDKNDLYFTGYMSSDASNLNTDTLFGYKNANFSIKWKHAFNDKLVAVATTGLDKYSYNNHTQNSSVNAYDLDFGIQQLNGKLDFNYFLNSRYTIDLGFNTIRYIVDPGNFQPRGSESLVMPDLLEREQAQESALYLGNRFDITPAFSVDFGVRYSMFNYLGPKKVNQYAPNVTRDPTSITGTTSYAKGDLIKTYHGPEARLSARYALTEDFSVKAGYNTLRQYIHMLSSTTAIAPTDIWKLSDPNIKPQYGDQVSFGLYKNFKANTIETSAEVYYKQLKDYLDYKSGSKIVMNHDIENAVFNTEGKAYGLELMIKKLTGKFNGWLSYTYSRTLLKQDDPNAGEVVNNGDYYPSNYDKPHDVTLISNFRISHRISFSFNSTYSTGRPVTVPIGKYFYSGSFRALYSDRNAYRVPDYFRMDLSLNVDGNHRVSQTTHNFWTFGVYNLTGRKNAYSTYFISEKTEIKGYKLSVFGSAIPFVNYNIKF</sequence>
<keyword evidence="5 7" id="KW-0472">Membrane</keyword>
<keyword evidence="2 7" id="KW-0813">Transport</keyword>
<evidence type="ECO:0000313" key="10">
    <source>
        <dbReference type="Proteomes" id="UP000189981"/>
    </source>
</evidence>
<dbReference type="Gene3D" id="2.40.170.20">
    <property type="entry name" value="TonB-dependent receptor, beta-barrel domain"/>
    <property type="match status" value="1"/>
</dbReference>
<evidence type="ECO:0000256" key="1">
    <source>
        <dbReference type="ARBA" id="ARBA00004571"/>
    </source>
</evidence>
<keyword evidence="3 7" id="KW-1134">Transmembrane beta strand</keyword>
<feature type="domain" description="Secretin/TonB short N-terminal" evidence="8">
    <location>
        <begin position="50"/>
        <end position="101"/>
    </location>
</feature>